<reference evidence="1" key="1">
    <citation type="journal article" date="2011" name="Environ. Microbiol.">
        <title>Time-series analyses of Monterey Bay coastal microbial picoplankton using a 'genome proxy' microarray.</title>
        <authorList>
            <person name="Rich V.I."/>
            <person name="Pham V.D."/>
            <person name="Eppley J."/>
            <person name="Shi Y."/>
            <person name="DeLong E.F."/>
        </authorList>
    </citation>
    <scope>NUCLEOTIDE SEQUENCE</scope>
</reference>
<name>E0XX96_9DELT</name>
<proteinExistence type="predicted"/>
<dbReference type="AlphaFoldDB" id="E0XX96"/>
<organism evidence="1">
    <name type="scientific">uncultured delta proteobacterium HF0070_07E19</name>
    <dbReference type="NCBI Taxonomy" id="710823"/>
    <lineage>
        <taxon>Bacteria</taxon>
        <taxon>Deltaproteobacteria</taxon>
        <taxon>environmental samples</taxon>
    </lineage>
</organism>
<sequence>MVGGKPLPGRFNHAETRMRTIAGVMAQQGSKATRLHQTLLGDGTGRLSLVAEFESFHEAMSTFGEVRKDPLFLEVSKQISENPAVAEGGANVFRDFYGTVDNLKSVHLRRTYQISRKNLPQMTEIIKEVDALSPAYKVAAVIPVMAPNMDYLHGVYHFDSFADAGKIMDEVGMTPEFQELVSRGNEIATLIQSSINVKM</sequence>
<evidence type="ECO:0000313" key="1">
    <source>
        <dbReference type="EMBL" id="ADI19037.1"/>
    </source>
</evidence>
<protein>
    <submittedName>
        <fullName evidence="1">Uncharacterized protein</fullName>
    </submittedName>
</protein>
<dbReference type="EMBL" id="GU474908">
    <property type="protein sequence ID" value="ADI19037.1"/>
    <property type="molecule type" value="Genomic_DNA"/>
</dbReference>
<accession>E0XX96</accession>
<dbReference type="Gene3D" id="3.30.70.100">
    <property type="match status" value="1"/>
</dbReference>